<evidence type="ECO:0000256" key="5">
    <source>
        <dbReference type="ARBA" id="ARBA00023273"/>
    </source>
</evidence>
<proteinExistence type="predicted"/>
<feature type="region of interest" description="Disordered" evidence="6">
    <location>
        <begin position="1"/>
        <end position="136"/>
    </location>
</feature>
<feature type="compositionally biased region" description="Basic and acidic residues" evidence="6">
    <location>
        <begin position="100"/>
        <end position="112"/>
    </location>
</feature>
<feature type="domain" description="Enkurin" evidence="7">
    <location>
        <begin position="230"/>
        <end position="322"/>
    </location>
</feature>
<keyword evidence="3" id="KW-0963">Cytoplasm</keyword>
<comment type="caution">
    <text evidence="8">The sequence shown here is derived from an EMBL/GenBank/DDBJ whole genome shotgun (WGS) entry which is preliminary data.</text>
</comment>
<sequence length="324" mass="36301">MSSMLTARGGHAAAAASPRRQAELARRKNMSGSSVRSMIAPVNGLRGELAASGRPVKNHSLDNRKALREMQEGNARRKAEEEGRKAKGHSKMRQFQNVESKLDMGRGRRAPEENPYGGEENNEEERLGGGGNFLKKKSGNYVRSESLAKLNLGKSPDEILPSPRIEESRQDRHKAAVPRERAELAPRKEVNFREENKRTATTRRAGPAGEDASPSKAPHKAGEVPRYLQQRKKRWEEEERIREMNRPDEDCPTGMQLMDDGERVETLRILADSLEETKALLFKMPLAVSTITATKKKNALEAKLREIEDAMKIFGRPKVYIAAD</sequence>
<evidence type="ECO:0000256" key="1">
    <source>
        <dbReference type="ARBA" id="ARBA00004138"/>
    </source>
</evidence>
<evidence type="ECO:0000256" key="4">
    <source>
        <dbReference type="ARBA" id="ARBA00023212"/>
    </source>
</evidence>
<evidence type="ECO:0000256" key="3">
    <source>
        <dbReference type="ARBA" id="ARBA00022490"/>
    </source>
</evidence>
<feature type="compositionally biased region" description="Basic and acidic residues" evidence="6">
    <location>
        <begin position="164"/>
        <end position="198"/>
    </location>
</feature>
<dbReference type="Proteomes" id="UP001165060">
    <property type="component" value="Unassembled WGS sequence"/>
</dbReference>
<evidence type="ECO:0000256" key="2">
    <source>
        <dbReference type="ARBA" id="ARBA00004245"/>
    </source>
</evidence>
<dbReference type="EMBL" id="BRYB01001020">
    <property type="protein sequence ID" value="GMI41702.1"/>
    <property type="molecule type" value="Genomic_DNA"/>
</dbReference>
<evidence type="ECO:0000313" key="9">
    <source>
        <dbReference type="Proteomes" id="UP001165060"/>
    </source>
</evidence>
<name>A0ABQ6N5T7_9STRA</name>
<dbReference type="Pfam" id="PF13864">
    <property type="entry name" value="Enkurin"/>
    <property type="match status" value="1"/>
</dbReference>
<dbReference type="PANTHER" id="PTHR21490:SF2">
    <property type="entry name" value="ENKURIN DOMAIN-CONTAINING PROTEIN 1"/>
    <property type="match status" value="1"/>
</dbReference>
<keyword evidence="9" id="KW-1185">Reference proteome</keyword>
<feature type="compositionally biased region" description="Low complexity" evidence="6">
    <location>
        <begin position="7"/>
        <end position="19"/>
    </location>
</feature>
<feature type="region of interest" description="Disordered" evidence="6">
    <location>
        <begin position="153"/>
        <end position="240"/>
    </location>
</feature>
<organism evidence="8 9">
    <name type="scientific">Tetraparma gracilis</name>
    <dbReference type="NCBI Taxonomy" id="2962635"/>
    <lineage>
        <taxon>Eukaryota</taxon>
        <taxon>Sar</taxon>
        <taxon>Stramenopiles</taxon>
        <taxon>Ochrophyta</taxon>
        <taxon>Bolidophyceae</taxon>
        <taxon>Parmales</taxon>
        <taxon>Triparmaceae</taxon>
        <taxon>Tetraparma</taxon>
    </lineage>
</organism>
<evidence type="ECO:0000313" key="8">
    <source>
        <dbReference type="EMBL" id="GMI41702.1"/>
    </source>
</evidence>
<dbReference type="InterPro" id="IPR052102">
    <property type="entry name" value="Enkurin_domain-protein"/>
</dbReference>
<dbReference type="PROSITE" id="PS51665">
    <property type="entry name" value="ENKURIN"/>
    <property type="match status" value="1"/>
</dbReference>
<feature type="compositionally biased region" description="Basic and acidic residues" evidence="6">
    <location>
        <begin position="59"/>
        <end position="85"/>
    </location>
</feature>
<reference evidence="8 9" key="1">
    <citation type="journal article" date="2023" name="Commun. Biol.">
        <title>Genome analysis of Parmales, the sister group of diatoms, reveals the evolutionary specialization of diatoms from phago-mixotrophs to photoautotrophs.</title>
        <authorList>
            <person name="Ban H."/>
            <person name="Sato S."/>
            <person name="Yoshikawa S."/>
            <person name="Yamada K."/>
            <person name="Nakamura Y."/>
            <person name="Ichinomiya M."/>
            <person name="Sato N."/>
            <person name="Blanc-Mathieu R."/>
            <person name="Endo H."/>
            <person name="Kuwata A."/>
            <person name="Ogata H."/>
        </authorList>
    </citation>
    <scope>NUCLEOTIDE SEQUENCE [LARGE SCALE GENOMIC DNA]</scope>
</reference>
<dbReference type="InterPro" id="IPR027012">
    <property type="entry name" value="Enkurin_dom"/>
</dbReference>
<comment type="subcellular location">
    <subcellularLocation>
        <location evidence="1">Cell projection</location>
        <location evidence="1">Cilium</location>
    </subcellularLocation>
    <subcellularLocation>
        <location evidence="2">Cytoplasm</location>
        <location evidence="2">Cytoskeleton</location>
    </subcellularLocation>
</comment>
<gene>
    <name evidence="8" type="ORF">TeGR_g8543</name>
</gene>
<keyword evidence="5" id="KW-0966">Cell projection</keyword>
<protein>
    <recommendedName>
        <fullName evidence="7">Enkurin domain-containing protein</fullName>
    </recommendedName>
</protein>
<evidence type="ECO:0000259" key="7">
    <source>
        <dbReference type="PROSITE" id="PS51665"/>
    </source>
</evidence>
<dbReference type="PANTHER" id="PTHR21490">
    <property type="entry name" value="ENKURIN-RELATED"/>
    <property type="match status" value="1"/>
</dbReference>
<evidence type="ECO:0000256" key="6">
    <source>
        <dbReference type="SAM" id="MobiDB-lite"/>
    </source>
</evidence>
<accession>A0ABQ6N5T7</accession>
<keyword evidence="4" id="KW-0206">Cytoskeleton</keyword>